<reference evidence="1" key="2">
    <citation type="submission" date="2020-06" db="EMBL/GenBank/DDBJ databases">
        <title>Helianthus annuus Genome sequencing and assembly Release 2.</title>
        <authorList>
            <person name="Gouzy J."/>
            <person name="Langlade N."/>
            <person name="Munos S."/>
        </authorList>
    </citation>
    <scope>NUCLEOTIDE SEQUENCE</scope>
    <source>
        <tissue evidence="1">Leaves</tissue>
    </source>
</reference>
<accession>A0A9K3NM21</accession>
<dbReference type="AlphaFoldDB" id="A0A9K3NM21"/>
<sequence length="46" mass="5179">MSMCQICVNLVLFKIRAFTCDRLPLSSSSQRACVETVVWKNWSIGG</sequence>
<dbReference type="EMBL" id="MNCJ02000320">
    <property type="protein sequence ID" value="KAF5805612.1"/>
    <property type="molecule type" value="Genomic_DNA"/>
</dbReference>
<evidence type="ECO:0000313" key="2">
    <source>
        <dbReference type="Proteomes" id="UP000215914"/>
    </source>
</evidence>
<proteinExistence type="predicted"/>
<dbReference type="Proteomes" id="UP000215914">
    <property type="component" value="Unassembled WGS sequence"/>
</dbReference>
<comment type="caution">
    <text evidence="1">The sequence shown here is derived from an EMBL/GenBank/DDBJ whole genome shotgun (WGS) entry which is preliminary data.</text>
</comment>
<reference evidence="1" key="1">
    <citation type="journal article" date="2017" name="Nature">
        <title>The sunflower genome provides insights into oil metabolism, flowering and Asterid evolution.</title>
        <authorList>
            <person name="Badouin H."/>
            <person name="Gouzy J."/>
            <person name="Grassa C.J."/>
            <person name="Murat F."/>
            <person name="Staton S.E."/>
            <person name="Cottret L."/>
            <person name="Lelandais-Briere C."/>
            <person name="Owens G.L."/>
            <person name="Carrere S."/>
            <person name="Mayjonade B."/>
            <person name="Legrand L."/>
            <person name="Gill N."/>
            <person name="Kane N.C."/>
            <person name="Bowers J.E."/>
            <person name="Hubner S."/>
            <person name="Bellec A."/>
            <person name="Berard A."/>
            <person name="Berges H."/>
            <person name="Blanchet N."/>
            <person name="Boniface M.C."/>
            <person name="Brunel D."/>
            <person name="Catrice O."/>
            <person name="Chaidir N."/>
            <person name="Claudel C."/>
            <person name="Donnadieu C."/>
            <person name="Faraut T."/>
            <person name="Fievet G."/>
            <person name="Helmstetter N."/>
            <person name="King M."/>
            <person name="Knapp S.J."/>
            <person name="Lai Z."/>
            <person name="Le Paslier M.C."/>
            <person name="Lippi Y."/>
            <person name="Lorenzon L."/>
            <person name="Mandel J.R."/>
            <person name="Marage G."/>
            <person name="Marchand G."/>
            <person name="Marquand E."/>
            <person name="Bret-Mestries E."/>
            <person name="Morien E."/>
            <person name="Nambeesan S."/>
            <person name="Nguyen T."/>
            <person name="Pegot-Espagnet P."/>
            <person name="Pouilly N."/>
            <person name="Raftis F."/>
            <person name="Sallet E."/>
            <person name="Schiex T."/>
            <person name="Thomas J."/>
            <person name="Vandecasteele C."/>
            <person name="Vares D."/>
            <person name="Vear F."/>
            <person name="Vautrin S."/>
            <person name="Crespi M."/>
            <person name="Mangin B."/>
            <person name="Burke J.M."/>
            <person name="Salse J."/>
            <person name="Munos S."/>
            <person name="Vincourt P."/>
            <person name="Rieseberg L.H."/>
            <person name="Langlade N.B."/>
        </authorList>
    </citation>
    <scope>NUCLEOTIDE SEQUENCE</scope>
    <source>
        <tissue evidence="1">Leaves</tissue>
    </source>
</reference>
<keyword evidence="2" id="KW-1185">Reference proteome</keyword>
<gene>
    <name evidence="1" type="ORF">HanXRQr2_Chr05g0211401</name>
</gene>
<dbReference type="Gramene" id="mRNA:HanXRQr2_Chr05g0211401">
    <property type="protein sequence ID" value="mRNA:HanXRQr2_Chr05g0211401"/>
    <property type="gene ID" value="HanXRQr2_Chr05g0211401"/>
</dbReference>
<name>A0A9K3NM21_HELAN</name>
<evidence type="ECO:0000313" key="1">
    <source>
        <dbReference type="EMBL" id="KAF5805612.1"/>
    </source>
</evidence>
<protein>
    <submittedName>
        <fullName evidence="1">Uncharacterized protein</fullName>
    </submittedName>
</protein>
<organism evidence="1 2">
    <name type="scientific">Helianthus annuus</name>
    <name type="common">Common sunflower</name>
    <dbReference type="NCBI Taxonomy" id="4232"/>
    <lineage>
        <taxon>Eukaryota</taxon>
        <taxon>Viridiplantae</taxon>
        <taxon>Streptophyta</taxon>
        <taxon>Embryophyta</taxon>
        <taxon>Tracheophyta</taxon>
        <taxon>Spermatophyta</taxon>
        <taxon>Magnoliopsida</taxon>
        <taxon>eudicotyledons</taxon>
        <taxon>Gunneridae</taxon>
        <taxon>Pentapetalae</taxon>
        <taxon>asterids</taxon>
        <taxon>campanulids</taxon>
        <taxon>Asterales</taxon>
        <taxon>Asteraceae</taxon>
        <taxon>Asteroideae</taxon>
        <taxon>Heliantheae alliance</taxon>
        <taxon>Heliantheae</taxon>
        <taxon>Helianthus</taxon>
    </lineage>
</organism>